<dbReference type="AlphaFoldDB" id="A0A329QM03"/>
<evidence type="ECO:0000256" key="3">
    <source>
        <dbReference type="ARBA" id="ARBA00022679"/>
    </source>
</evidence>
<evidence type="ECO:0000313" key="6">
    <source>
        <dbReference type="EMBL" id="RAW11598.1"/>
    </source>
</evidence>
<feature type="domain" description="N-acetyltransferase" evidence="5">
    <location>
        <begin position="1"/>
        <end position="148"/>
    </location>
</feature>
<keyword evidence="7" id="KW-1185">Reference proteome</keyword>
<proteinExistence type="inferred from homology"/>
<dbReference type="EC" id="2.3.1.267" evidence="6"/>
<comment type="caution">
    <text evidence="6">The sequence shown here is derived from an EMBL/GenBank/DDBJ whole genome shotgun (WGS) entry which is preliminary data.</text>
</comment>
<reference evidence="6 7" key="1">
    <citation type="submission" date="2018-06" db="EMBL/GenBank/DDBJ databases">
        <title>Phytoactinopolyspora halophila sp. nov., a novel halophilic actinomycete isolated from a saline soil in China.</title>
        <authorList>
            <person name="Tang S.-K."/>
        </authorList>
    </citation>
    <scope>NUCLEOTIDE SEQUENCE [LARGE SCALE GENOMIC DNA]</scope>
    <source>
        <strain evidence="6 7">YIM 96934</strain>
    </source>
</reference>
<name>A0A329QM03_9ACTN</name>
<dbReference type="PROSITE" id="PS51186">
    <property type="entry name" value="GNAT"/>
    <property type="match status" value="1"/>
</dbReference>
<evidence type="ECO:0000256" key="2">
    <source>
        <dbReference type="ARBA" id="ARBA00022490"/>
    </source>
</evidence>
<keyword evidence="2" id="KW-0963">Cytoplasm</keyword>
<accession>A0A329QM03</accession>
<evidence type="ECO:0000256" key="1">
    <source>
        <dbReference type="ARBA" id="ARBA00005395"/>
    </source>
</evidence>
<dbReference type="NCBIfam" id="TIGR01575">
    <property type="entry name" value="rimI"/>
    <property type="match status" value="1"/>
</dbReference>
<dbReference type="Proteomes" id="UP000250462">
    <property type="component" value="Unassembled WGS sequence"/>
</dbReference>
<dbReference type="PANTHER" id="PTHR43420">
    <property type="entry name" value="ACETYLTRANSFERASE"/>
    <property type="match status" value="1"/>
</dbReference>
<dbReference type="PANTHER" id="PTHR43420:SF12">
    <property type="entry name" value="N-ACETYLTRANSFERASE DOMAIN-CONTAINING PROTEIN"/>
    <property type="match status" value="1"/>
</dbReference>
<keyword evidence="4 6" id="KW-0012">Acyltransferase</keyword>
<evidence type="ECO:0000313" key="7">
    <source>
        <dbReference type="Proteomes" id="UP000250462"/>
    </source>
</evidence>
<dbReference type="CDD" id="cd04301">
    <property type="entry name" value="NAT_SF"/>
    <property type="match status" value="1"/>
</dbReference>
<organism evidence="6 7">
    <name type="scientific">Phytoactinopolyspora halophila</name>
    <dbReference type="NCBI Taxonomy" id="1981511"/>
    <lineage>
        <taxon>Bacteria</taxon>
        <taxon>Bacillati</taxon>
        <taxon>Actinomycetota</taxon>
        <taxon>Actinomycetes</taxon>
        <taxon>Jiangellales</taxon>
        <taxon>Jiangellaceae</taxon>
        <taxon>Phytoactinopolyspora</taxon>
    </lineage>
</organism>
<gene>
    <name evidence="6" type="primary">rimI</name>
    <name evidence="6" type="ORF">DPM12_16105</name>
</gene>
<sequence length="165" mass="18254">MRLGDIDGLLPLERELFAGDPPWTAEIFRSELTDMPGTRWYVVAEEYGGRQVVGYAGLRLPAVAGEPADVHTIAVASDWQRHGLGSRLMDMLIEEAVAHRAGSIMLEVRSDNEAALDFYADYGFQRLAVRPAYFHGGRDALVLRKSLDVSTGERSDESDGDNRCL</sequence>
<dbReference type="OrthoDB" id="529907at2"/>
<evidence type="ECO:0000256" key="4">
    <source>
        <dbReference type="ARBA" id="ARBA00023315"/>
    </source>
</evidence>
<keyword evidence="3 6" id="KW-0808">Transferase</keyword>
<dbReference type="Pfam" id="PF00583">
    <property type="entry name" value="Acetyltransf_1"/>
    <property type="match status" value="1"/>
</dbReference>
<dbReference type="InterPro" id="IPR016181">
    <property type="entry name" value="Acyl_CoA_acyltransferase"/>
</dbReference>
<protein>
    <submittedName>
        <fullName evidence="6">Ribosomal-protein-alanine N-acetyltransferase</fullName>
        <ecNumber evidence="6">2.3.1.267</ecNumber>
    </submittedName>
</protein>
<dbReference type="InterPro" id="IPR006464">
    <property type="entry name" value="AcTrfase_RimI/Ard1"/>
</dbReference>
<dbReference type="InterPro" id="IPR000182">
    <property type="entry name" value="GNAT_dom"/>
</dbReference>
<dbReference type="GO" id="GO:0008999">
    <property type="term" value="F:protein-N-terminal-alanine acetyltransferase activity"/>
    <property type="evidence" value="ECO:0007669"/>
    <property type="project" value="UniProtKB-EC"/>
</dbReference>
<dbReference type="InterPro" id="IPR050680">
    <property type="entry name" value="YpeA/RimI_acetyltransf"/>
</dbReference>
<dbReference type="Gene3D" id="3.40.630.30">
    <property type="match status" value="1"/>
</dbReference>
<evidence type="ECO:0000259" key="5">
    <source>
        <dbReference type="PROSITE" id="PS51186"/>
    </source>
</evidence>
<dbReference type="SUPFAM" id="SSF55729">
    <property type="entry name" value="Acyl-CoA N-acyltransferases (Nat)"/>
    <property type="match status" value="1"/>
</dbReference>
<dbReference type="EMBL" id="QMIG01000019">
    <property type="protein sequence ID" value="RAW11598.1"/>
    <property type="molecule type" value="Genomic_DNA"/>
</dbReference>
<comment type="similarity">
    <text evidence="1">Belongs to the acetyltransferase family. RimI subfamily.</text>
</comment>